<dbReference type="InterPro" id="IPR003653">
    <property type="entry name" value="Peptidase_C48_C"/>
</dbReference>
<organism evidence="8 9">
    <name type="scientific">Hanseniaspora guilliermondii</name>
    <dbReference type="NCBI Taxonomy" id="56406"/>
    <lineage>
        <taxon>Eukaryota</taxon>
        <taxon>Fungi</taxon>
        <taxon>Dikarya</taxon>
        <taxon>Ascomycota</taxon>
        <taxon>Saccharomycotina</taxon>
        <taxon>Saccharomycetes</taxon>
        <taxon>Saccharomycodales</taxon>
        <taxon>Saccharomycodaceae</taxon>
        <taxon>Hanseniaspora</taxon>
    </lineage>
</organism>
<dbReference type="SUPFAM" id="SSF54001">
    <property type="entry name" value="Cysteine proteinases"/>
    <property type="match status" value="1"/>
</dbReference>
<dbReference type="GO" id="GO:0005737">
    <property type="term" value="C:cytoplasm"/>
    <property type="evidence" value="ECO:0007669"/>
    <property type="project" value="TreeGrafter"/>
</dbReference>
<evidence type="ECO:0000256" key="4">
    <source>
        <dbReference type="ARBA" id="ARBA00022786"/>
    </source>
</evidence>
<evidence type="ECO:0000313" key="9">
    <source>
        <dbReference type="Proteomes" id="UP000183365"/>
    </source>
</evidence>
<evidence type="ECO:0000256" key="1">
    <source>
        <dbReference type="ARBA" id="ARBA00005234"/>
    </source>
</evidence>
<keyword evidence="9" id="KW-1185">Reference proteome</keyword>
<evidence type="ECO:0000256" key="5">
    <source>
        <dbReference type="ARBA" id="ARBA00022801"/>
    </source>
</evidence>
<feature type="region of interest" description="Disordered" evidence="6">
    <location>
        <begin position="630"/>
        <end position="649"/>
    </location>
</feature>
<dbReference type="PROSITE" id="PS50600">
    <property type="entry name" value="ULP_PROTEASE"/>
    <property type="match status" value="1"/>
</dbReference>
<dbReference type="GO" id="GO:0016926">
    <property type="term" value="P:protein desumoylation"/>
    <property type="evidence" value="ECO:0007669"/>
    <property type="project" value="TreeGrafter"/>
</dbReference>
<dbReference type="OrthoDB" id="442460at2759"/>
<reference evidence="9" key="1">
    <citation type="submission" date="2016-11" db="EMBL/GenBank/DDBJ databases">
        <authorList>
            <person name="Guldener U."/>
        </authorList>
    </citation>
    <scope>NUCLEOTIDE SEQUENCE [LARGE SCALE GENOMIC DNA]</scope>
</reference>
<dbReference type="GO" id="GO:0006508">
    <property type="term" value="P:proteolysis"/>
    <property type="evidence" value="ECO:0007669"/>
    <property type="project" value="UniProtKB-KW"/>
</dbReference>
<dbReference type="GO" id="GO:0005634">
    <property type="term" value="C:nucleus"/>
    <property type="evidence" value="ECO:0007669"/>
    <property type="project" value="TreeGrafter"/>
</dbReference>
<dbReference type="InterPro" id="IPR038765">
    <property type="entry name" value="Papain-like_cys_pep_sf"/>
</dbReference>
<feature type="region of interest" description="Disordered" evidence="6">
    <location>
        <begin position="376"/>
        <end position="432"/>
    </location>
</feature>
<feature type="compositionally biased region" description="Polar residues" evidence="6">
    <location>
        <begin position="316"/>
        <end position="326"/>
    </location>
</feature>
<dbReference type="Pfam" id="PF02902">
    <property type="entry name" value="Peptidase_C48"/>
    <property type="match status" value="1"/>
</dbReference>
<keyword evidence="5" id="KW-0378">Hydrolase</keyword>
<feature type="region of interest" description="Disordered" evidence="6">
    <location>
        <begin position="924"/>
        <end position="949"/>
    </location>
</feature>
<feature type="region of interest" description="Disordered" evidence="6">
    <location>
        <begin position="22"/>
        <end position="88"/>
    </location>
</feature>
<feature type="compositionally biased region" description="Basic and acidic residues" evidence="6">
    <location>
        <begin position="394"/>
        <end position="406"/>
    </location>
</feature>
<feature type="compositionally biased region" description="Low complexity" evidence="6">
    <location>
        <begin position="333"/>
        <end position="352"/>
    </location>
</feature>
<dbReference type="VEuPathDB" id="FungiDB:HGUI_02162"/>
<dbReference type="InterPro" id="IPR051947">
    <property type="entry name" value="Sentrin-specific_protease"/>
</dbReference>
<feature type="region of interest" description="Disordered" evidence="6">
    <location>
        <begin position="304"/>
        <end position="352"/>
    </location>
</feature>
<keyword evidence="2" id="KW-0597">Phosphoprotein</keyword>
<sequence>MRNNRKKAIKVNQHESFLSNLSHESISSKAEESINASNSSSDMLKSITPISSPSKRKLKNISRLGNDNQREISLVSDDETETKDQEEKKLDMKQEILRDFTNVSKKRLERDQNTKRTNLVTLDEKTDVISNNGIRTIIKTQKIKLIKDTKMFYGKPVLLLTKDDNSRLNIAYTESLIFINTNMLNFDPINVTNISQILVMNTYETLTFIFNKEIRGTYTKEEVEKRKQKEESLPSNNIEKFKYVTIKVNSSDSSQLTQFINNIRSTYSQKNDYFVKILDHDQYMERTSSFLKKMTKSLLHSTHQGSEYGILPPKKSLSNKISSKTSDGGVKISSPSSNMNVSSSSVNSSFNNESLTGYKPLGEVLKDGLATNSFYGKSSRTRSLSDRNPNTESETTKRSKYFEEQLSRPIKRRKLEDIGPSRRTRSQTQKSKRVEYAEIYDYEDIDLDYKRSTKRELNADLKHNFLDGTSSKIHDTDFKCLNSGEWLNGTIIDFFNKYYREEILKDQIDEQENTKEENKTYDLDSLPEEIKKQFYVFNSYFFLSLNNTEKVVNSKWLIKNNCSVMRDYKYHIIPINLNHHWFGCILDNFYGACMKTKQIIEQFNGNSLENTTEENDNVYSKRTLRTRSSSRISSKEEIPEKSNFAPETPKLKNSSLPKIQIYVFDSLRNTHKKELSNIQQFLSVFAKKNFGIDLVPAQFKMKNCQVIQQPNMNDCGVHLISNIRAFLTDTEKTLQYWNNSKFIADDQNLINFFKAKYKETSRHNLKMIIRDLIQRGEAGNDPYNLVLKPLEVSLCGSESGETHEDDEDLMIIDEPDLKKESNEEMVEDTPIEEDKLINVNVNQKENNTESNDNNDKKSQVLNSLENDSLFQEPNESPKKPNQVAVVTKQQNRISADISGKLQSHKKKSDIFVKKILDTDKDIEDEVFSESKSHNSLSKRHVSRTSKKKN</sequence>
<gene>
    <name evidence="8" type="ORF">HGUI_02162</name>
</gene>
<dbReference type="Gene3D" id="3.40.395.10">
    <property type="entry name" value="Adenoviral Proteinase, Chain A"/>
    <property type="match status" value="1"/>
</dbReference>
<accession>A0A1L0B0N0</accession>
<feature type="compositionally biased region" description="Polar residues" evidence="6">
    <location>
        <begin position="376"/>
        <end position="393"/>
    </location>
</feature>
<comment type="similarity">
    <text evidence="1">Belongs to the peptidase C48 family.</text>
</comment>
<evidence type="ECO:0000256" key="3">
    <source>
        <dbReference type="ARBA" id="ARBA00022670"/>
    </source>
</evidence>
<evidence type="ECO:0000256" key="6">
    <source>
        <dbReference type="SAM" id="MobiDB-lite"/>
    </source>
</evidence>
<dbReference type="EMBL" id="FQNF01000035">
    <property type="protein sequence ID" value="SGZ39962.1"/>
    <property type="molecule type" value="Genomic_DNA"/>
</dbReference>
<feature type="compositionally biased region" description="Low complexity" evidence="6">
    <location>
        <begin position="22"/>
        <end position="41"/>
    </location>
</feature>
<keyword evidence="4" id="KW-0833">Ubl conjugation pathway</keyword>
<dbReference type="Proteomes" id="UP000183365">
    <property type="component" value="Unassembled WGS sequence"/>
</dbReference>
<keyword evidence="3" id="KW-0645">Protease</keyword>
<name>A0A1L0B0N0_9ASCO</name>
<dbReference type="PANTHER" id="PTHR46896">
    <property type="entry name" value="SENTRIN-SPECIFIC PROTEASE"/>
    <property type="match status" value="1"/>
</dbReference>
<protein>
    <recommendedName>
        <fullName evidence="7">Ubiquitin-like protease family profile domain-containing protein</fullName>
    </recommendedName>
</protein>
<evidence type="ECO:0000313" key="8">
    <source>
        <dbReference type="EMBL" id="SGZ39962.1"/>
    </source>
</evidence>
<evidence type="ECO:0000259" key="7">
    <source>
        <dbReference type="PROSITE" id="PS50600"/>
    </source>
</evidence>
<dbReference type="AlphaFoldDB" id="A0A1L0B0N0"/>
<feature type="compositionally biased region" description="Basic residues" evidence="6">
    <location>
        <begin position="936"/>
        <end position="949"/>
    </location>
</feature>
<feature type="domain" description="Ubiquitin-like protease family profile" evidence="7">
    <location>
        <begin position="471"/>
        <end position="726"/>
    </location>
</feature>
<dbReference type="PANTHER" id="PTHR46896:SF3">
    <property type="entry name" value="FI06413P-RELATED"/>
    <property type="match status" value="1"/>
</dbReference>
<proteinExistence type="inferred from homology"/>
<dbReference type="GO" id="GO:0070139">
    <property type="term" value="F:SUMO-specific endopeptidase activity"/>
    <property type="evidence" value="ECO:0007669"/>
    <property type="project" value="TreeGrafter"/>
</dbReference>
<evidence type="ECO:0000256" key="2">
    <source>
        <dbReference type="ARBA" id="ARBA00022553"/>
    </source>
</evidence>